<dbReference type="AlphaFoldDB" id="A0AA97FDE3"/>
<accession>A0AA97FDE3</accession>
<dbReference type="Proteomes" id="UP001301797">
    <property type="component" value="Chromosome"/>
</dbReference>
<organism evidence="1 2">
    <name type="scientific">Methanochimaera problematica</name>
    <dbReference type="NCBI Taxonomy" id="2609417"/>
    <lineage>
        <taxon>Archaea</taxon>
        <taxon>Methanobacteriati</taxon>
        <taxon>Methanobacteriota</taxon>
        <taxon>Stenosarchaea group</taxon>
        <taxon>Methanomicrobia</taxon>
        <taxon>Methanomicrobiales</taxon>
        <taxon>Methanomicrobiaceae</taxon>
        <taxon>Methanochimaera</taxon>
    </lineage>
</organism>
<reference evidence="1 2" key="1">
    <citation type="submission" date="2019-09" db="EMBL/GenBank/DDBJ databases">
        <title>The complete genome of Methanoplanus sp. FWC-SCC4.</title>
        <authorList>
            <person name="Chen S.-C."/>
            <person name="Zhou Y.-Z."/>
            <person name="Lai M.-C."/>
        </authorList>
    </citation>
    <scope>NUCLEOTIDE SEQUENCE [LARGE SCALE GENOMIC DNA]</scope>
    <source>
        <strain evidence="1 2">FWC-SCC4</strain>
    </source>
</reference>
<name>A0AA97FDE3_9EURY</name>
<dbReference type="GeneID" id="85230520"/>
<proteinExistence type="predicted"/>
<evidence type="ECO:0000313" key="1">
    <source>
        <dbReference type="EMBL" id="WOF17002.1"/>
    </source>
</evidence>
<evidence type="ECO:0000313" key="2">
    <source>
        <dbReference type="Proteomes" id="UP001301797"/>
    </source>
</evidence>
<sequence length="166" mass="18353">MEKLNQIPAEIRWDIATRCADKLPFAYENAIYKIAADKAEQFEQAEREIWNEFGKKQGILAKELGCKTNNAEQVANTISALSSAIFGPQLEGEVRAGGGDSATVITTSCPFKENSQKYSQDPKNACRMCSEYWAGAADSLNSDYEVSFSKHMCVGDNFCETTIGKR</sequence>
<dbReference type="RefSeq" id="WP_317136453.1">
    <property type="nucleotide sequence ID" value="NZ_CP043875.1"/>
</dbReference>
<evidence type="ECO:0008006" key="3">
    <source>
        <dbReference type="Google" id="ProtNLM"/>
    </source>
</evidence>
<dbReference type="KEGG" id="mefw:F1737_10090"/>
<gene>
    <name evidence="1" type="ORF">F1737_10090</name>
</gene>
<dbReference type="EMBL" id="CP043875">
    <property type="protein sequence ID" value="WOF17002.1"/>
    <property type="molecule type" value="Genomic_DNA"/>
</dbReference>
<keyword evidence="2" id="KW-1185">Reference proteome</keyword>
<protein>
    <recommendedName>
        <fullName evidence="3">L-2-amino-thiazoline-4-carboxylic acid hydrolase</fullName>
    </recommendedName>
</protein>